<dbReference type="InterPro" id="IPR005693">
    <property type="entry name" value="Mce"/>
</dbReference>
<proteinExistence type="predicted"/>
<evidence type="ECO:0000313" key="6">
    <source>
        <dbReference type="Proteomes" id="UP000540656"/>
    </source>
</evidence>
<dbReference type="AlphaFoldDB" id="A0A7Y9UW21"/>
<feature type="region of interest" description="Disordered" evidence="1">
    <location>
        <begin position="316"/>
        <end position="347"/>
    </location>
</feature>
<dbReference type="PANTHER" id="PTHR33371:SF15">
    <property type="entry name" value="LIPOPROTEIN LPRN"/>
    <property type="match status" value="1"/>
</dbReference>
<dbReference type="PANTHER" id="PTHR33371">
    <property type="entry name" value="INTERMEMBRANE PHOSPHOLIPID TRANSPORT SYSTEM BINDING PROTEIN MLAD-RELATED"/>
    <property type="match status" value="1"/>
</dbReference>
<dbReference type="Proteomes" id="UP000540656">
    <property type="component" value="Unassembled WGS sequence"/>
</dbReference>
<dbReference type="RefSeq" id="WP_179503130.1">
    <property type="nucleotide sequence ID" value="NZ_JACCAA010000001.1"/>
</dbReference>
<name>A0A7Y9UW21_9ACTN</name>
<evidence type="ECO:0000259" key="3">
    <source>
        <dbReference type="Pfam" id="PF02470"/>
    </source>
</evidence>
<keyword evidence="6" id="KW-1185">Reference proteome</keyword>
<keyword evidence="2" id="KW-0732">Signal</keyword>
<dbReference type="InterPro" id="IPR024516">
    <property type="entry name" value="Mce_C"/>
</dbReference>
<dbReference type="PROSITE" id="PS51257">
    <property type="entry name" value="PROKAR_LIPOPROTEIN"/>
    <property type="match status" value="1"/>
</dbReference>
<feature type="chain" id="PRO_5031438240" evidence="2">
    <location>
        <begin position="22"/>
        <end position="367"/>
    </location>
</feature>
<dbReference type="Pfam" id="PF11887">
    <property type="entry name" value="Mce4_CUP1"/>
    <property type="match status" value="1"/>
</dbReference>
<sequence length="367" mass="38371">MIRRIATAAALCLVMAGGGCSLSLQDVPLPSLVSGPTYEVEAVFESALNLPVDSPVKMDGATVGQVTSVRVEDYAAHVKMKIIEDQPLRAGGRAEIRLTSPMGTAFVELIDGKGENLPEGSVIPLANTTKSPDVADLLASLSVVVTGGSFADIKTIIDEVNIALDQNTGDVRELMGRLNSVVTGLNDHTELFESSLDRIDTVSQQLAEDTPGLVDAVDVLTPAVTAISGQRKELLALLKSVGPLAKSSAELLTSTKTDLVKALQDAGPVLDVLVRSQDTLTRSFRGLIAFGSKTDAASPGDFSNFDLTFLLDPDALNPLPGQTTPKDPDVPDTEDPPGLPDLNLPDLGLPSLDDLLSSLQGLATGGR</sequence>
<feature type="signal peptide" evidence="2">
    <location>
        <begin position="1"/>
        <end position="21"/>
    </location>
</feature>
<evidence type="ECO:0000259" key="4">
    <source>
        <dbReference type="Pfam" id="PF11887"/>
    </source>
</evidence>
<accession>A0A7Y9UW21</accession>
<evidence type="ECO:0000313" key="5">
    <source>
        <dbReference type="EMBL" id="NYG60165.1"/>
    </source>
</evidence>
<dbReference type="Pfam" id="PF02470">
    <property type="entry name" value="MlaD"/>
    <property type="match status" value="1"/>
</dbReference>
<dbReference type="InterPro" id="IPR052336">
    <property type="entry name" value="MlaD_Phospholipid_Transporter"/>
</dbReference>
<feature type="domain" description="Mce/MlaD" evidence="3">
    <location>
        <begin position="36"/>
        <end position="112"/>
    </location>
</feature>
<dbReference type="InterPro" id="IPR003399">
    <property type="entry name" value="Mce/MlaD"/>
</dbReference>
<dbReference type="EMBL" id="JACCAA010000001">
    <property type="protein sequence ID" value="NYG60165.1"/>
    <property type="molecule type" value="Genomic_DNA"/>
</dbReference>
<reference evidence="5 6" key="1">
    <citation type="submission" date="2020-07" db="EMBL/GenBank/DDBJ databases">
        <title>Sequencing the genomes of 1000 actinobacteria strains.</title>
        <authorList>
            <person name="Klenk H.-P."/>
        </authorList>
    </citation>
    <scope>NUCLEOTIDE SEQUENCE [LARGE SCALE GENOMIC DNA]</scope>
    <source>
        <strain evidence="5 6">DSM 23819</strain>
    </source>
</reference>
<feature type="domain" description="Mammalian cell entry C-terminal" evidence="4">
    <location>
        <begin position="114"/>
        <end position="298"/>
    </location>
</feature>
<gene>
    <name evidence="5" type="ORF">BJ980_003088</name>
</gene>
<evidence type="ECO:0000256" key="1">
    <source>
        <dbReference type="SAM" id="MobiDB-lite"/>
    </source>
</evidence>
<protein>
    <submittedName>
        <fullName evidence="5">Phospholipid/cholesterol/gamma-HCH transport system substrate-binding protein</fullName>
    </submittedName>
</protein>
<organism evidence="5 6">
    <name type="scientific">Nocardioides daedukensis</name>
    <dbReference type="NCBI Taxonomy" id="634462"/>
    <lineage>
        <taxon>Bacteria</taxon>
        <taxon>Bacillati</taxon>
        <taxon>Actinomycetota</taxon>
        <taxon>Actinomycetes</taxon>
        <taxon>Propionibacteriales</taxon>
        <taxon>Nocardioidaceae</taxon>
        <taxon>Nocardioides</taxon>
    </lineage>
</organism>
<comment type="caution">
    <text evidence="5">The sequence shown here is derived from an EMBL/GenBank/DDBJ whole genome shotgun (WGS) entry which is preliminary data.</text>
</comment>
<dbReference type="NCBIfam" id="TIGR00996">
    <property type="entry name" value="Mtu_fam_mce"/>
    <property type="match status" value="1"/>
</dbReference>
<dbReference type="GO" id="GO:0005576">
    <property type="term" value="C:extracellular region"/>
    <property type="evidence" value="ECO:0007669"/>
    <property type="project" value="TreeGrafter"/>
</dbReference>
<evidence type="ECO:0000256" key="2">
    <source>
        <dbReference type="SAM" id="SignalP"/>
    </source>
</evidence>